<dbReference type="GO" id="GO:0051539">
    <property type="term" value="F:4 iron, 4 sulfur cluster binding"/>
    <property type="evidence" value="ECO:0007669"/>
    <property type="project" value="UniProtKB-KW"/>
</dbReference>
<dbReference type="GO" id="GO:0019104">
    <property type="term" value="F:DNA N-glycosylase activity"/>
    <property type="evidence" value="ECO:0007669"/>
    <property type="project" value="InterPro"/>
</dbReference>
<dbReference type="InterPro" id="IPR028925">
    <property type="entry name" value="RRM_DME"/>
</dbReference>
<dbReference type="Pfam" id="PF15628">
    <property type="entry name" value="RRM_DME"/>
    <property type="match status" value="1"/>
</dbReference>
<dbReference type="CDD" id="cd00056">
    <property type="entry name" value="ENDO3c"/>
    <property type="match status" value="1"/>
</dbReference>
<keyword evidence="13" id="KW-1185">Reference proteome</keyword>
<dbReference type="Proteomes" id="UP000236630">
    <property type="component" value="Unassembled WGS sequence"/>
</dbReference>
<keyword evidence="4" id="KW-0004">4Fe-4S</keyword>
<feature type="region of interest" description="Disordered" evidence="10">
    <location>
        <begin position="330"/>
        <end position="402"/>
    </location>
</feature>
<evidence type="ECO:0000313" key="13">
    <source>
        <dbReference type="Proteomes" id="UP000236630"/>
    </source>
</evidence>
<feature type="compositionally biased region" description="Basic residues" evidence="10">
    <location>
        <begin position="354"/>
        <end position="363"/>
    </location>
</feature>
<keyword evidence="8" id="KW-0238">DNA-binding</keyword>
<comment type="cofactor">
    <cofactor evidence="1">
        <name>[4Fe-4S] cluster</name>
        <dbReference type="ChEBI" id="CHEBI:49883"/>
    </cofactor>
</comment>
<feature type="compositionally biased region" description="Basic and acidic residues" evidence="10">
    <location>
        <begin position="823"/>
        <end position="836"/>
    </location>
</feature>
<evidence type="ECO:0000256" key="10">
    <source>
        <dbReference type="SAM" id="MobiDB-lite"/>
    </source>
</evidence>
<dbReference type="GO" id="GO:0005634">
    <property type="term" value="C:nucleus"/>
    <property type="evidence" value="ECO:0007669"/>
    <property type="project" value="UniProtKB-SubCell"/>
</dbReference>
<dbReference type="InterPro" id="IPR023170">
    <property type="entry name" value="HhH_base_excis_C"/>
</dbReference>
<evidence type="ECO:0000256" key="5">
    <source>
        <dbReference type="ARBA" id="ARBA00022723"/>
    </source>
</evidence>
<evidence type="ECO:0000313" key="12">
    <source>
        <dbReference type="EMBL" id="GAY52649.1"/>
    </source>
</evidence>
<evidence type="ECO:0000259" key="11">
    <source>
        <dbReference type="SMART" id="SM00478"/>
    </source>
</evidence>
<dbReference type="GO" id="GO:0006284">
    <property type="term" value="P:base-excision repair"/>
    <property type="evidence" value="ECO:0007669"/>
    <property type="project" value="InterPro"/>
</dbReference>
<evidence type="ECO:0000256" key="1">
    <source>
        <dbReference type="ARBA" id="ARBA00001966"/>
    </source>
</evidence>
<evidence type="ECO:0000256" key="2">
    <source>
        <dbReference type="ARBA" id="ARBA00004123"/>
    </source>
</evidence>
<dbReference type="EMBL" id="BDQV01000083">
    <property type="protein sequence ID" value="GAY52649.1"/>
    <property type="molecule type" value="Genomic_DNA"/>
</dbReference>
<dbReference type="InterPro" id="IPR044811">
    <property type="entry name" value="DME/ROS1"/>
</dbReference>
<dbReference type="Pfam" id="PF15629">
    <property type="entry name" value="Perm-CXXC"/>
    <property type="match status" value="1"/>
</dbReference>
<comment type="subcellular location">
    <subcellularLocation>
        <location evidence="2">Nucleus</location>
    </subcellularLocation>
</comment>
<evidence type="ECO:0000256" key="8">
    <source>
        <dbReference type="ARBA" id="ARBA00023125"/>
    </source>
</evidence>
<dbReference type="InterPro" id="IPR003265">
    <property type="entry name" value="HhH-GPD_domain"/>
</dbReference>
<dbReference type="GO" id="GO:0003906">
    <property type="term" value="F:DNA-(apurinic or apyrimidinic site) endonuclease activity"/>
    <property type="evidence" value="ECO:0007669"/>
    <property type="project" value="UniProtKB-ARBA"/>
</dbReference>
<evidence type="ECO:0000256" key="7">
    <source>
        <dbReference type="ARBA" id="ARBA00023014"/>
    </source>
</evidence>
<organism evidence="12 13">
    <name type="scientific">Citrus unshiu</name>
    <name type="common">Satsuma mandarin</name>
    <name type="synonym">Citrus nobilis var. unshiu</name>
    <dbReference type="NCBI Taxonomy" id="55188"/>
    <lineage>
        <taxon>Eukaryota</taxon>
        <taxon>Viridiplantae</taxon>
        <taxon>Streptophyta</taxon>
        <taxon>Embryophyta</taxon>
        <taxon>Tracheophyta</taxon>
        <taxon>Spermatophyta</taxon>
        <taxon>Magnoliopsida</taxon>
        <taxon>eudicotyledons</taxon>
        <taxon>Gunneridae</taxon>
        <taxon>Pentapetalae</taxon>
        <taxon>rosids</taxon>
        <taxon>malvids</taxon>
        <taxon>Sapindales</taxon>
        <taxon>Rutaceae</taxon>
        <taxon>Aurantioideae</taxon>
        <taxon>Citrus</taxon>
    </lineage>
</organism>
<dbReference type="PANTHER" id="PTHR46213">
    <property type="entry name" value="TRANSCRIPTIONAL ACTIVATOR DEMETER"/>
    <property type="match status" value="1"/>
</dbReference>
<dbReference type="GO" id="GO:0141166">
    <property type="term" value="P:chromosomal 5-methylcytosine DNA demethylation pathway"/>
    <property type="evidence" value="ECO:0007669"/>
    <property type="project" value="InterPro"/>
</dbReference>
<dbReference type="FunFam" id="1.10.1670.10:FF:000004">
    <property type="entry name" value="DNA glycosylase/AP lyase ROS1"/>
    <property type="match status" value="1"/>
</dbReference>
<proteinExistence type="inferred from homology"/>
<dbReference type="GO" id="GO:0035514">
    <property type="term" value="F:DNA demethylase activity"/>
    <property type="evidence" value="ECO:0007669"/>
    <property type="project" value="InterPro"/>
</dbReference>
<comment type="similarity">
    <text evidence="3">Belongs to the DNA glycosylase family. DEMETER subfamily.</text>
</comment>
<keyword evidence="9" id="KW-0539">Nucleus</keyword>
<evidence type="ECO:0000256" key="3">
    <source>
        <dbReference type="ARBA" id="ARBA00005646"/>
    </source>
</evidence>
<keyword evidence="7" id="KW-0411">Iron-sulfur</keyword>
<dbReference type="SMART" id="SM00525">
    <property type="entry name" value="FES"/>
    <property type="match status" value="1"/>
</dbReference>
<accession>A0A2H5PJV7</accession>
<feature type="region of interest" description="Disordered" evidence="10">
    <location>
        <begin position="1457"/>
        <end position="1478"/>
    </location>
</feature>
<dbReference type="PANTHER" id="PTHR46213:SF13">
    <property type="entry name" value="DEMETER-LIKE PROTEIN 2-RELATED"/>
    <property type="match status" value="1"/>
</dbReference>
<dbReference type="Gene3D" id="1.10.1670.10">
    <property type="entry name" value="Helix-hairpin-Helix base-excision DNA repair enzymes (C-terminal)"/>
    <property type="match status" value="1"/>
</dbReference>
<comment type="caution">
    <text evidence="12">The sequence shown here is derived from an EMBL/GenBank/DDBJ whole genome shotgun (WGS) entry which is preliminary data.</text>
</comment>
<dbReference type="InterPro" id="IPR003651">
    <property type="entry name" value="Endonuclease3_FeS-loop_motif"/>
</dbReference>
<dbReference type="SMART" id="SM00478">
    <property type="entry name" value="ENDO3c"/>
    <property type="match status" value="1"/>
</dbReference>
<feature type="region of interest" description="Disordered" evidence="10">
    <location>
        <begin position="816"/>
        <end position="837"/>
    </location>
</feature>
<dbReference type="InterPro" id="IPR011257">
    <property type="entry name" value="DNA_glycosylase"/>
</dbReference>
<evidence type="ECO:0000256" key="6">
    <source>
        <dbReference type="ARBA" id="ARBA00023004"/>
    </source>
</evidence>
<keyword evidence="6" id="KW-0408">Iron</keyword>
<dbReference type="InterPro" id="IPR028924">
    <property type="entry name" value="Perm-CXXC"/>
</dbReference>
<name>A0A2H5PJV7_CITUN</name>
<evidence type="ECO:0000256" key="4">
    <source>
        <dbReference type="ARBA" id="ARBA00022485"/>
    </source>
</evidence>
<dbReference type="GO" id="GO:0003677">
    <property type="term" value="F:DNA binding"/>
    <property type="evidence" value="ECO:0007669"/>
    <property type="project" value="UniProtKB-KW"/>
</dbReference>
<sequence>MKFGDGFPIPREKEFQLMGPWMPVTPEKPIATRSNPQQVDRYAESQGRANWRELAGFPGGHIQETPNYNRAVPNLSPIGQGGQTEGYNGGNMRVTDRQRIINHIAASFRQDLYNEDGGWNNNQLGPMLARTNAAALTSANRNVVLSAGMVNRSQLLNSHSQANKWGESSLSHLLLHNQTQNSGSNLLRNTNNFHQMPRAPYSGSDMLLNSDIFYQTPQAHHSGLNLLQNDGFPVTYLPNYKQNSSSREEADAALSVTAALPFSPVTPDPLKKWENNQFSRKENLPTAGNSPAEKDKQWHLVTSIGNETIQHNHHEILQNVVPSEIISTPLEEKRDSENISNEGIDLNKTPQQKPPKRRKHRPKVVKEGKPRGTPKAETPKRANPGGKRKYVRRKGREESATQKADIIRETTDASARLAERSCRRELNFDLENPVDESQIEVIGEQAEMQQSYKRTLNLNLDFQTTEMDSRTNSGGRAKLTLPIDQHKGLPTKNQQPGTDNSDTSMVNEIPAYMSMQEMQPVAASQPPRKDRHMENLKVNQSNIDTSIADPFQQSHRTGYTRIQQHTSAKGIGHTFCPENDNFENLGRTRQPVAASQPPRKDQHMENLKVNPSNIDTSIADPFQQCHRTGYTRIQQHTSAKGIGHTFCPENDNFENLGRTRQLMTQRSLQSAPSTSFSSKEVGGSKRLYSHAMGQMQPYAVNVTGLSYLNQNMVQIDGCHRNTCMQGADCLETHKKKKIDNELLTIITGKPPGITAVQDGSKQTQSKIVSDVRGNGFMYQAHYDILKSCLRSSNISSREQSGYNKLFFDWNTQSMASNMPKQHNSSEKHPSTEKMGETNRLTSPHAFASSIPSKNCDLFPLTPPGRAPAPVDRQPKTCHTNISVKKNLESAFGKSVSSEMDQAKLVQREAFLDNQQYSAKRGGPEIKQIYPIPSVDEITHRFKDLNINQVQDQEQYAIVPYKQGGTVVPYEGFELIKKRKPRPKVDLDPETNRIWNLLMGKEAGEGLEETDKGKEKWWEEERRIFKGRADSFIARMHLVQGDRRFSKWKGSVVDSVIGVFLTQNVSDHLSSSAFMSLAARFPLKSNKRTCNIDGTNILVEEPEVCIRANESIQWHELLRHPGSSQSSITPHEPTEHQRVREMSGVGKTSLPEPHGIGLEEEIISSQDSLSSTILQSNVGIRSCSGSNSEAEDSPPGCKLDNGSANFQQVGNATLFQDFYSCINDSSLFQEGYHRFKQAEDGGNFQQESGLESIDNLGSSLTFTQLLNFNSPQNQVGFSSDYEPHMTSYSELLEGEGSEIYNGECSSWPSISSESSKAKNESYARAQQPAEDIGETMVQQNGLSTPEKMLSASPYILLKKPTMQQPNASQTRSPPKYDQSCCDIYQHERRTFQCESISIAEQMHHTDLAKEQNVPSGSMLAEKTRNLGDDISVANKLSDNKLIEPNSVEQVLSAHKVYDETNPNISKSKKRKADGEKKNAIDWESLRKEVQRNSGKQERSRDRMDSLDYEALRCANVKEISEAIKERGMNNMLAERMKEFLNRLVREHGSIDLEWLRDVPPDKAKDYLLSIRGLGLKSVECVRLLTLHHLAFPVDTNVGRIAVRLGWVPLQPLPESLQLHLLELYPVLESIQKYLWPRLCKLDQRTLYELHYQLITFGKVFCTKSKPNCNACPMRGECRHFASAFASARLALPGPEEKSIVSSTMPTMAERNPSVVINPMPLPSPEKSSLAEVRREIGKCEPIIEEPATPEQECTEITESDIEDAFYEDPDEIPTIKLNIEEFTVNLQSYMQEKMELQECDMSKALVALNPDAASIPAPKLKNVSRLRTEHQVYELPDSHPLLEGMDRREPDDPSPYLLAIWTPGETANSIQLPESRCRSKESGKLCDEKTCFSCNSIRETNSQTVRGTLLIPCRTAMRGSFPLNGTYFQVNEVFADHDSSLNPIDVPREWLWNLPRRMVYFGTSVSSIFKVIKLKRIYLEKHLSTRPFNGGDTVLLLERGFDQKSRAPRPLMARLHFPASKLVKARNKNKP</sequence>
<evidence type="ECO:0000256" key="9">
    <source>
        <dbReference type="ARBA" id="ARBA00023242"/>
    </source>
</evidence>
<dbReference type="SUPFAM" id="SSF48150">
    <property type="entry name" value="DNA-glycosylase"/>
    <property type="match status" value="1"/>
</dbReference>
<keyword evidence="5" id="KW-0479">Metal-binding</keyword>
<feature type="domain" description="HhH-GPD" evidence="11">
    <location>
        <begin position="1489"/>
        <end position="1658"/>
    </location>
</feature>
<gene>
    <name evidence="12" type="ORF">CUMW_143520</name>
</gene>
<protein>
    <recommendedName>
        <fullName evidence="11">HhH-GPD domain-containing protein</fullName>
    </recommendedName>
</protein>
<dbReference type="GO" id="GO:0046872">
    <property type="term" value="F:metal ion binding"/>
    <property type="evidence" value="ECO:0007669"/>
    <property type="project" value="UniProtKB-KW"/>
</dbReference>
<reference evidence="12 13" key="1">
    <citation type="journal article" date="2017" name="Front. Genet.">
        <title>Draft sequencing of the heterozygous diploid genome of Satsuma (Citrus unshiu Marc.) using a hybrid assembly approach.</title>
        <authorList>
            <person name="Shimizu T."/>
            <person name="Tanizawa Y."/>
            <person name="Mochizuki T."/>
            <person name="Nagasaki H."/>
            <person name="Yoshioka T."/>
            <person name="Toyoda A."/>
            <person name="Fujiyama A."/>
            <person name="Kaminuma E."/>
            <person name="Nakamura Y."/>
        </authorList>
    </citation>
    <scope>NUCLEOTIDE SEQUENCE [LARGE SCALE GENOMIC DNA]</scope>
    <source>
        <strain evidence="13">cv. Miyagawa wase</strain>
    </source>
</reference>